<dbReference type="AlphaFoldDB" id="A0A2W5TIU3"/>
<dbReference type="SUPFAM" id="SSF53795">
    <property type="entry name" value="PEP carboxykinase-like"/>
    <property type="match status" value="1"/>
</dbReference>
<dbReference type="Pfam" id="PF02603">
    <property type="entry name" value="Hpr_kinase_N"/>
    <property type="match status" value="1"/>
</dbReference>
<feature type="domain" description="HPr(Ser) kinase/phosphorylase N-terminal" evidence="16">
    <location>
        <begin position="11"/>
        <end position="137"/>
    </location>
</feature>
<evidence type="ECO:0000259" key="16">
    <source>
        <dbReference type="Pfam" id="PF02603"/>
    </source>
</evidence>
<dbReference type="InterPro" id="IPR011126">
    <property type="entry name" value="Hpr_kin/Pase_Hpr_N"/>
</dbReference>
<feature type="region of interest" description="Important for the catalytic mechanism of both phosphorylation and dephosphorylation" evidence="14">
    <location>
        <begin position="210"/>
        <end position="219"/>
    </location>
</feature>
<dbReference type="Pfam" id="PF07475">
    <property type="entry name" value="Hpr_kinase_C"/>
    <property type="match status" value="1"/>
</dbReference>
<feature type="active site" evidence="14">
    <location>
        <position position="148"/>
    </location>
</feature>
<dbReference type="GO" id="GO:0000155">
    <property type="term" value="F:phosphorelay sensor kinase activity"/>
    <property type="evidence" value="ECO:0007669"/>
    <property type="project" value="InterPro"/>
</dbReference>
<evidence type="ECO:0000256" key="3">
    <source>
        <dbReference type="ARBA" id="ARBA00006883"/>
    </source>
</evidence>
<dbReference type="GO" id="GO:0006109">
    <property type="term" value="P:regulation of carbohydrate metabolic process"/>
    <property type="evidence" value="ECO:0007669"/>
    <property type="project" value="UniProtKB-UniRule"/>
</dbReference>
<dbReference type="GO" id="GO:0005524">
    <property type="term" value="F:ATP binding"/>
    <property type="evidence" value="ECO:0007669"/>
    <property type="project" value="UniProtKB-UniRule"/>
</dbReference>
<keyword evidence="8 14" id="KW-0547">Nucleotide-binding</keyword>
<feature type="binding site" evidence="14">
    <location>
        <begin position="163"/>
        <end position="170"/>
    </location>
    <ligand>
        <name>ATP</name>
        <dbReference type="ChEBI" id="CHEBI:30616"/>
    </ligand>
</feature>
<comment type="catalytic activity">
    <reaction evidence="1 14">
        <text>[HPr protein]-L-serine + ATP = [HPr protein]-O-phospho-L-serine + ADP + H(+)</text>
        <dbReference type="Rhea" id="RHEA:46600"/>
        <dbReference type="Rhea" id="RHEA-COMP:11602"/>
        <dbReference type="Rhea" id="RHEA-COMP:11603"/>
        <dbReference type="ChEBI" id="CHEBI:15378"/>
        <dbReference type="ChEBI" id="CHEBI:29999"/>
        <dbReference type="ChEBI" id="CHEBI:30616"/>
        <dbReference type="ChEBI" id="CHEBI:83421"/>
        <dbReference type="ChEBI" id="CHEBI:456216"/>
    </reaction>
</comment>
<comment type="cofactor">
    <cofactor evidence="2 14">
        <name>Mg(2+)</name>
        <dbReference type="ChEBI" id="CHEBI:18420"/>
    </cofactor>
</comment>
<evidence type="ECO:0000256" key="9">
    <source>
        <dbReference type="ARBA" id="ARBA00022777"/>
    </source>
</evidence>
<name>A0A2W5TIU3_9BACT</name>
<evidence type="ECO:0000256" key="11">
    <source>
        <dbReference type="ARBA" id="ARBA00022842"/>
    </source>
</evidence>
<feature type="active site" description="Proton acceptor; for phosphorylation activity. Proton donor; for dephosphorylation activity" evidence="14">
    <location>
        <position position="187"/>
    </location>
</feature>
<dbReference type="Proteomes" id="UP000249061">
    <property type="component" value="Unassembled WGS sequence"/>
</dbReference>
<dbReference type="GO" id="GO:0000287">
    <property type="term" value="F:magnesium ion binding"/>
    <property type="evidence" value="ECO:0007669"/>
    <property type="project" value="UniProtKB-UniRule"/>
</dbReference>
<comment type="catalytic activity">
    <reaction evidence="13 14">
        <text>[HPr protein]-O-phospho-L-serine + phosphate + H(+) = [HPr protein]-L-serine + diphosphate</text>
        <dbReference type="Rhea" id="RHEA:46604"/>
        <dbReference type="Rhea" id="RHEA-COMP:11602"/>
        <dbReference type="Rhea" id="RHEA-COMP:11603"/>
        <dbReference type="ChEBI" id="CHEBI:15378"/>
        <dbReference type="ChEBI" id="CHEBI:29999"/>
        <dbReference type="ChEBI" id="CHEBI:33019"/>
        <dbReference type="ChEBI" id="CHEBI:43474"/>
        <dbReference type="ChEBI" id="CHEBI:83421"/>
    </reaction>
</comment>
<keyword evidence="7 14" id="KW-0479">Metal-binding</keyword>
<comment type="similarity">
    <text evidence="3 14">Belongs to the HPrK/P family.</text>
</comment>
<evidence type="ECO:0000256" key="15">
    <source>
        <dbReference type="SAM" id="MobiDB-lite"/>
    </source>
</evidence>
<evidence type="ECO:0000313" key="19">
    <source>
        <dbReference type="Proteomes" id="UP000249061"/>
    </source>
</evidence>
<dbReference type="Gene3D" id="3.40.1390.20">
    <property type="entry name" value="HprK N-terminal domain-like"/>
    <property type="match status" value="1"/>
</dbReference>
<comment type="subunit">
    <text evidence="4 14">Homohexamer.</text>
</comment>
<organism evidence="18 19">
    <name type="scientific">Archangium gephyra</name>
    <dbReference type="NCBI Taxonomy" id="48"/>
    <lineage>
        <taxon>Bacteria</taxon>
        <taxon>Pseudomonadati</taxon>
        <taxon>Myxococcota</taxon>
        <taxon>Myxococcia</taxon>
        <taxon>Myxococcales</taxon>
        <taxon>Cystobacterineae</taxon>
        <taxon>Archangiaceae</taxon>
        <taxon>Archangium</taxon>
    </lineage>
</organism>
<evidence type="ECO:0000256" key="4">
    <source>
        <dbReference type="ARBA" id="ARBA00011643"/>
    </source>
</evidence>
<dbReference type="CDD" id="cd01918">
    <property type="entry name" value="HprK_C"/>
    <property type="match status" value="1"/>
</dbReference>
<gene>
    <name evidence="14 18" type="primary">hprK</name>
    <name evidence="18" type="ORF">DI536_08350</name>
</gene>
<evidence type="ECO:0000256" key="12">
    <source>
        <dbReference type="ARBA" id="ARBA00023268"/>
    </source>
</evidence>
<feature type="domain" description="HPr kinase/phosphorylase C-terminal" evidence="17">
    <location>
        <begin position="140"/>
        <end position="307"/>
    </location>
</feature>
<evidence type="ECO:0000256" key="8">
    <source>
        <dbReference type="ARBA" id="ARBA00022741"/>
    </source>
</evidence>
<dbReference type="HAMAP" id="MF_01249">
    <property type="entry name" value="HPr_kinase"/>
    <property type="match status" value="1"/>
</dbReference>
<evidence type="ECO:0000256" key="10">
    <source>
        <dbReference type="ARBA" id="ARBA00022840"/>
    </source>
</evidence>
<feature type="binding site" evidence="14">
    <location>
        <position position="170"/>
    </location>
    <ligand>
        <name>Mg(2+)</name>
        <dbReference type="ChEBI" id="CHEBI:18420"/>
    </ligand>
</feature>
<comment type="domain">
    <text evidence="14">The Walker A ATP-binding motif also binds Pi and PPi.</text>
</comment>
<evidence type="ECO:0000256" key="2">
    <source>
        <dbReference type="ARBA" id="ARBA00001946"/>
    </source>
</evidence>
<evidence type="ECO:0000256" key="7">
    <source>
        <dbReference type="ARBA" id="ARBA00022723"/>
    </source>
</evidence>
<comment type="function">
    <text evidence="14">Catalyzes the ATP- as well as the pyrophosphate-dependent phosphorylation of a specific serine residue in HPr, a phosphocarrier protein of the phosphoenolpyruvate-dependent sugar phosphotransferase system (PTS). HprK/P also catalyzes the pyrophosphate-producing, inorganic phosphate-dependent dephosphorylation (phosphorolysis) of seryl-phosphorylated HPr (P-Ser-HPr).</text>
</comment>
<feature type="active site" evidence="14">
    <location>
        <position position="169"/>
    </location>
</feature>
<feature type="region of interest" description="Disordered" evidence="15">
    <location>
        <begin position="312"/>
        <end position="338"/>
    </location>
</feature>
<evidence type="ECO:0000256" key="1">
    <source>
        <dbReference type="ARBA" id="ARBA00001120"/>
    </source>
</evidence>
<dbReference type="SUPFAM" id="SSF75138">
    <property type="entry name" value="HprK N-terminal domain-like"/>
    <property type="match status" value="1"/>
</dbReference>
<evidence type="ECO:0000256" key="14">
    <source>
        <dbReference type="HAMAP-Rule" id="MF_01249"/>
    </source>
</evidence>
<protein>
    <recommendedName>
        <fullName evidence="14">HPr kinase/phosphorylase</fullName>
        <shortName evidence="14">HPrK/P</shortName>
        <ecNumber evidence="14">2.7.11.-</ecNumber>
        <ecNumber evidence="14">2.7.4.-</ecNumber>
    </recommendedName>
    <alternativeName>
        <fullName evidence="14">HPr(Ser) kinase/phosphorylase</fullName>
    </alternativeName>
</protein>
<keyword evidence="5 14" id="KW-0723">Serine/threonine-protein kinase</keyword>
<keyword evidence="6 14" id="KW-0808">Transferase</keyword>
<feature type="compositionally biased region" description="Polar residues" evidence="15">
    <location>
        <begin position="312"/>
        <end position="325"/>
    </location>
</feature>
<dbReference type="EMBL" id="QFQP01000005">
    <property type="protein sequence ID" value="PZR15450.1"/>
    <property type="molecule type" value="Genomic_DNA"/>
</dbReference>
<dbReference type="EC" id="2.7.11.-" evidence="14"/>
<proteinExistence type="inferred from homology"/>
<dbReference type="InterPro" id="IPR003755">
    <property type="entry name" value="HPr(Ser)_kin/Pase"/>
</dbReference>
<evidence type="ECO:0000259" key="17">
    <source>
        <dbReference type="Pfam" id="PF07475"/>
    </source>
</evidence>
<keyword evidence="10 14" id="KW-0067">ATP-binding</keyword>
<keyword evidence="9 14" id="KW-0418">Kinase</keyword>
<reference evidence="18 19" key="1">
    <citation type="submission" date="2017-08" db="EMBL/GenBank/DDBJ databases">
        <title>Infants hospitalized years apart are colonized by the same room-sourced microbial strains.</title>
        <authorList>
            <person name="Brooks B."/>
            <person name="Olm M.R."/>
            <person name="Firek B.A."/>
            <person name="Baker R."/>
            <person name="Thomas B.C."/>
            <person name="Morowitz M.J."/>
            <person name="Banfield J.F."/>
        </authorList>
    </citation>
    <scope>NUCLEOTIDE SEQUENCE [LARGE SCALE GENOMIC DNA]</scope>
    <source>
        <strain evidence="18">S2_003_000_R2_14</strain>
    </source>
</reference>
<dbReference type="FunFam" id="3.40.50.300:FF:000174">
    <property type="entry name" value="HPr kinase/phosphorylase"/>
    <property type="match status" value="1"/>
</dbReference>
<evidence type="ECO:0000313" key="18">
    <source>
        <dbReference type="EMBL" id="PZR15450.1"/>
    </source>
</evidence>
<evidence type="ECO:0000256" key="6">
    <source>
        <dbReference type="ARBA" id="ARBA00022679"/>
    </source>
</evidence>
<dbReference type="Gene3D" id="3.40.50.300">
    <property type="entry name" value="P-loop containing nucleotide triphosphate hydrolases"/>
    <property type="match status" value="1"/>
</dbReference>
<dbReference type="NCBIfam" id="TIGR00679">
    <property type="entry name" value="hpr-ser"/>
    <property type="match status" value="1"/>
</dbReference>
<keyword evidence="12 14" id="KW-0511">Multifunctional enzyme</keyword>
<evidence type="ECO:0000256" key="13">
    <source>
        <dbReference type="ARBA" id="ARBA00047657"/>
    </source>
</evidence>
<feature type="region of interest" description="Important for the catalytic mechanism of dephosphorylation" evidence="14">
    <location>
        <begin position="273"/>
        <end position="278"/>
    </location>
</feature>
<feature type="binding site" evidence="14">
    <location>
        <position position="211"/>
    </location>
    <ligand>
        <name>Mg(2+)</name>
        <dbReference type="ChEBI" id="CHEBI:18420"/>
    </ligand>
</feature>
<dbReference type="PANTHER" id="PTHR30305">
    <property type="entry name" value="PROTEIN YJDM-RELATED"/>
    <property type="match status" value="1"/>
</dbReference>
<sequence>MSTYATALSIPVSRLLEDQLYDLKLELLEGRDGLDHPISSSRIQKPGLALTGFTEHLHPERIQVFGNTEISYLRTLTEDQQRDVLSKLFDSTLACVVVTKGLELPVPLVEGCRAHHLALMRTPLISSAFISQVQSFLEEALTATGSMHGVLIDVFGVGVLLLGKSGIGKSEVALDLIMRGHRLVADDIVNLTRRAGDVYGHGNDLIQHHMEIRGLGILNIKDLFGVASVRDKKKIELIIELVEWAPNAEYDRLGLDEKTMPLVGADTPLSVVPVRPGRNMTTIVEVAARNHLLKLRGHHSAQEFAERLTRAISKTSGPRPSTPSGVQPVRRHDEEEVE</sequence>
<dbReference type="GO" id="GO:0004712">
    <property type="term" value="F:protein serine/threonine/tyrosine kinase activity"/>
    <property type="evidence" value="ECO:0007669"/>
    <property type="project" value="UniProtKB-UniRule"/>
</dbReference>
<dbReference type="InterPro" id="IPR011104">
    <property type="entry name" value="Hpr_kin/Pase_C"/>
</dbReference>
<accession>A0A2W5TIU3</accession>
<dbReference type="GO" id="GO:0004674">
    <property type="term" value="F:protein serine/threonine kinase activity"/>
    <property type="evidence" value="ECO:0007669"/>
    <property type="project" value="UniProtKB-KW"/>
</dbReference>
<keyword evidence="11 14" id="KW-0460">Magnesium</keyword>
<dbReference type="PANTHER" id="PTHR30305:SF1">
    <property type="entry name" value="HPR KINASE_PHOSPHORYLASE"/>
    <property type="match status" value="1"/>
</dbReference>
<dbReference type="InterPro" id="IPR028979">
    <property type="entry name" value="Ser_kin/Pase_Hpr-like_N_sf"/>
</dbReference>
<comment type="miscellaneous">
    <text evidence="14">Both phosphorylation and phosphorolysis are carried out by the same active site and suggest a common mechanism for both reactions.</text>
</comment>
<evidence type="ECO:0000256" key="5">
    <source>
        <dbReference type="ARBA" id="ARBA00022527"/>
    </source>
</evidence>
<comment type="caution">
    <text evidence="18">The sequence shown here is derived from an EMBL/GenBank/DDBJ whole genome shotgun (WGS) entry which is preliminary data.</text>
</comment>
<feature type="active site" evidence="14">
    <location>
        <position position="252"/>
    </location>
</feature>
<dbReference type="EC" id="2.7.4.-" evidence="14"/>
<dbReference type="InterPro" id="IPR027417">
    <property type="entry name" value="P-loop_NTPase"/>
</dbReference>